<proteinExistence type="inferred from homology"/>
<dbReference type="NCBIfam" id="TIGR00209">
    <property type="entry name" value="galT_1"/>
    <property type="match status" value="1"/>
</dbReference>
<evidence type="ECO:0000256" key="1">
    <source>
        <dbReference type="ARBA" id="ARBA00001947"/>
    </source>
</evidence>
<evidence type="ECO:0000256" key="10">
    <source>
        <dbReference type="SAM" id="MobiDB-lite"/>
    </source>
</evidence>
<dbReference type="InterPro" id="IPR036265">
    <property type="entry name" value="HIT-like_sf"/>
</dbReference>
<evidence type="ECO:0000256" key="7">
    <source>
        <dbReference type="ARBA" id="ARBA00022833"/>
    </source>
</evidence>
<evidence type="ECO:0000259" key="12">
    <source>
        <dbReference type="Pfam" id="PF02744"/>
    </source>
</evidence>
<dbReference type="InterPro" id="IPR005850">
    <property type="entry name" value="GalP_Utransf_C"/>
</dbReference>
<evidence type="ECO:0000256" key="8">
    <source>
        <dbReference type="ARBA" id="ARBA00023277"/>
    </source>
</evidence>
<organism evidence="13 14">
    <name type="scientific">Algimonas ampicilliniresistens</name>
    <dbReference type="NCBI Taxonomy" id="1298735"/>
    <lineage>
        <taxon>Bacteria</taxon>
        <taxon>Pseudomonadati</taxon>
        <taxon>Pseudomonadota</taxon>
        <taxon>Alphaproteobacteria</taxon>
        <taxon>Maricaulales</taxon>
        <taxon>Robiginitomaculaceae</taxon>
        <taxon>Algimonas</taxon>
    </lineage>
</organism>
<dbReference type="Gene3D" id="3.30.428.10">
    <property type="entry name" value="HIT-like"/>
    <property type="match status" value="2"/>
</dbReference>
<evidence type="ECO:0000259" key="11">
    <source>
        <dbReference type="Pfam" id="PF01087"/>
    </source>
</evidence>
<dbReference type="RefSeq" id="WP_284386669.1">
    <property type="nucleotide sequence ID" value="NZ_BSNK01000001.1"/>
</dbReference>
<dbReference type="EC" id="2.7.7.12" evidence="9"/>
<evidence type="ECO:0000313" key="13">
    <source>
        <dbReference type="EMBL" id="GLQ22349.1"/>
    </source>
</evidence>
<comment type="cofactor">
    <cofactor evidence="1">
        <name>Zn(2+)</name>
        <dbReference type="ChEBI" id="CHEBI:29105"/>
    </cofactor>
</comment>
<keyword evidence="7" id="KW-0862">Zinc</keyword>
<evidence type="ECO:0000256" key="2">
    <source>
        <dbReference type="ARBA" id="ARBA00010951"/>
    </source>
</evidence>
<evidence type="ECO:0000256" key="6">
    <source>
        <dbReference type="ARBA" id="ARBA00022723"/>
    </source>
</evidence>
<dbReference type="PIRSF" id="PIRSF000808">
    <property type="entry name" value="GalT"/>
    <property type="match status" value="1"/>
</dbReference>
<feature type="domain" description="Galactose-1-phosphate uridyl transferase N-terminal" evidence="11">
    <location>
        <begin position="54"/>
        <end position="206"/>
    </location>
</feature>
<dbReference type="EMBL" id="BSNK01000001">
    <property type="protein sequence ID" value="GLQ22349.1"/>
    <property type="molecule type" value="Genomic_DNA"/>
</dbReference>
<dbReference type="GO" id="GO:0016779">
    <property type="term" value="F:nucleotidyltransferase activity"/>
    <property type="evidence" value="ECO:0007669"/>
    <property type="project" value="UniProtKB-KW"/>
</dbReference>
<dbReference type="PANTHER" id="PTHR11943:SF1">
    <property type="entry name" value="GALACTOSE-1-PHOSPHATE URIDYLYLTRANSFERASE"/>
    <property type="match status" value="1"/>
</dbReference>
<keyword evidence="6" id="KW-0479">Metal-binding</keyword>
<sequence length="358" mass="40029">MDNASPIATIAGRPIYRRVFTKADGRPLHLYGYKPHDEPPLPETGGEVAKGGELRWHPLRREWNVYAPHRQNRTFKPSAADDPLAPSKRGGPDTEIPFTNFELAVFENKFTSLHRDAPAPQSVVGMESAVAKGHCDVVVYTPEHSGNLHTVGQDKRRLLLGAWNDRYVDLFAQGCKFVLPFESRGDAVGVTLHHPHGQIYAFPFVPQVQRQAAEGFQAGYDLAAHMRDGLETYKVTEAGGIDAVCPPFTRFPYETWLVPRRPVIGPWQFTEDEADGFAHLLGDMTRRYDTLFGQTTPYMLSLHAAPIGLEQDWQFCAQFYPLMRAPGRIKYLASVEQSTGAFTVDVMPERAAQALRAL</sequence>
<dbReference type="InterPro" id="IPR005849">
    <property type="entry name" value="GalP_Utransf_N"/>
</dbReference>
<dbReference type="PANTHER" id="PTHR11943">
    <property type="entry name" value="GALACTOSE-1-PHOSPHATE URIDYLYLTRANSFERASE"/>
    <property type="match status" value="1"/>
</dbReference>
<feature type="region of interest" description="Disordered" evidence="10">
    <location>
        <begin position="72"/>
        <end position="93"/>
    </location>
</feature>
<protein>
    <recommendedName>
        <fullName evidence="3 9">Galactose-1-phosphate uridylyltransferase</fullName>
        <ecNumber evidence="9">2.7.7.12</ecNumber>
    </recommendedName>
</protein>
<comment type="caution">
    <text evidence="13">The sequence shown here is derived from an EMBL/GenBank/DDBJ whole genome shotgun (WGS) entry which is preliminary data.</text>
</comment>
<gene>
    <name evidence="13" type="ORF">GCM10007853_02230</name>
</gene>
<keyword evidence="4" id="KW-0808">Transferase</keyword>
<evidence type="ECO:0000256" key="3">
    <source>
        <dbReference type="ARBA" id="ARBA00016340"/>
    </source>
</evidence>
<reference evidence="13" key="1">
    <citation type="journal article" date="2014" name="Int. J. Syst. Evol. Microbiol.">
        <title>Complete genome of a new Firmicutes species belonging to the dominant human colonic microbiota ('Ruminococcus bicirculans') reveals two chromosomes and a selective capacity to utilize plant glucans.</title>
        <authorList>
            <consortium name="NISC Comparative Sequencing Program"/>
            <person name="Wegmann U."/>
            <person name="Louis P."/>
            <person name="Goesmann A."/>
            <person name="Henrissat B."/>
            <person name="Duncan S.H."/>
            <person name="Flint H.J."/>
        </authorList>
    </citation>
    <scope>NUCLEOTIDE SEQUENCE</scope>
    <source>
        <strain evidence="13">NBRC 108219</strain>
    </source>
</reference>
<keyword evidence="8" id="KW-0119">Carbohydrate metabolism</keyword>
<evidence type="ECO:0000313" key="14">
    <source>
        <dbReference type="Proteomes" id="UP001161391"/>
    </source>
</evidence>
<dbReference type="Pfam" id="PF02744">
    <property type="entry name" value="GalP_UDP_tr_C"/>
    <property type="match status" value="1"/>
</dbReference>
<evidence type="ECO:0000256" key="4">
    <source>
        <dbReference type="ARBA" id="ARBA00022679"/>
    </source>
</evidence>
<name>A0ABQ5V6K8_9PROT</name>
<dbReference type="SUPFAM" id="SSF54197">
    <property type="entry name" value="HIT-like"/>
    <property type="match status" value="2"/>
</dbReference>
<reference evidence="13" key="2">
    <citation type="submission" date="2023-01" db="EMBL/GenBank/DDBJ databases">
        <title>Draft genome sequence of Algimonas ampicilliniresistens strain NBRC 108219.</title>
        <authorList>
            <person name="Sun Q."/>
            <person name="Mori K."/>
        </authorList>
    </citation>
    <scope>NUCLEOTIDE SEQUENCE</scope>
    <source>
        <strain evidence="13">NBRC 108219</strain>
    </source>
</reference>
<feature type="domain" description="Galactose-1-phosphate uridyl transferase C-terminal" evidence="12">
    <location>
        <begin position="243"/>
        <end position="357"/>
    </location>
</feature>
<evidence type="ECO:0000256" key="5">
    <source>
        <dbReference type="ARBA" id="ARBA00022695"/>
    </source>
</evidence>
<accession>A0ABQ5V6K8</accession>
<keyword evidence="14" id="KW-1185">Reference proteome</keyword>
<keyword evidence="5 13" id="KW-0548">Nucleotidyltransferase</keyword>
<comment type="similarity">
    <text evidence="2">Belongs to the galactose-1-phosphate uridylyltransferase type 1 family.</text>
</comment>
<dbReference type="InterPro" id="IPR001937">
    <property type="entry name" value="GalP_UDPtransf1"/>
</dbReference>
<dbReference type="Proteomes" id="UP001161391">
    <property type="component" value="Unassembled WGS sequence"/>
</dbReference>
<dbReference type="Pfam" id="PF01087">
    <property type="entry name" value="GalP_UDP_transf"/>
    <property type="match status" value="1"/>
</dbReference>
<evidence type="ECO:0000256" key="9">
    <source>
        <dbReference type="NCBIfam" id="TIGR00209"/>
    </source>
</evidence>